<reference evidence="10 11" key="1">
    <citation type="journal article" date="2016" name="Nat. Commun.">
        <title>Thousands of microbial genomes shed light on interconnected biogeochemical processes in an aquifer system.</title>
        <authorList>
            <person name="Anantharaman K."/>
            <person name="Brown C.T."/>
            <person name="Hug L.A."/>
            <person name="Sharon I."/>
            <person name="Castelle C.J."/>
            <person name="Probst A.J."/>
            <person name="Thomas B.C."/>
            <person name="Singh A."/>
            <person name="Wilkins M.J."/>
            <person name="Karaoz U."/>
            <person name="Brodie E.L."/>
            <person name="Williams K.H."/>
            <person name="Hubbard S.S."/>
            <person name="Banfield J.F."/>
        </authorList>
    </citation>
    <scope>NUCLEOTIDE SEQUENCE [LARGE SCALE GENOMIC DNA]</scope>
</reference>
<evidence type="ECO:0000256" key="3">
    <source>
        <dbReference type="ARBA" id="ARBA00022448"/>
    </source>
</evidence>
<sequence>MEFLTEKVLLILPWAQIILSIILGASILLQQTGAGVGGAFGGGDESMRSTRRGMEKVLFYLSIIVAILFALSAFVLILIQR</sequence>
<evidence type="ECO:0000313" key="10">
    <source>
        <dbReference type="EMBL" id="OHA83826.1"/>
    </source>
</evidence>
<evidence type="ECO:0000256" key="6">
    <source>
        <dbReference type="ARBA" id="ARBA00022989"/>
    </source>
</evidence>
<dbReference type="Proteomes" id="UP000177987">
    <property type="component" value="Unassembled WGS sequence"/>
</dbReference>
<keyword evidence="5 9" id="KW-0653">Protein transport</keyword>
<protein>
    <recommendedName>
        <fullName evidence="9">Protein-export membrane protein SecG</fullName>
    </recommendedName>
</protein>
<evidence type="ECO:0000256" key="5">
    <source>
        <dbReference type="ARBA" id="ARBA00022927"/>
    </source>
</evidence>
<evidence type="ECO:0000256" key="2">
    <source>
        <dbReference type="ARBA" id="ARBA00008445"/>
    </source>
</evidence>
<keyword evidence="3 9" id="KW-0813">Transport</keyword>
<dbReference type="GO" id="GO:0009306">
    <property type="term" value="P:protein secretion"/>
    <property type="evidence" value="ECO:0007669"/>
    <property type="project" value="UniProtKB-UniRule"/>
</dbReference>
<keyword evidence="9" id="KW-1003">Cell membrane</keyword>
<dbReference type="GO" id="GO:0015450">
    <property type="term" value="F:protein-transporting ATPase activity"/>
    <property type="evidence" value="ECO:0007669"/>
    <property type="project" value="UniProtKB-UniRule"/>
</dbReference>
<proteinExistence type="inferred from homology"/>
<evidence type="ECO:0000313" key="11">
    <source>
        <dbReference type="Proteomes" id="UP000177987"/>
    </source>
</evidence>
<dbReference type="AlphaFoldDB" id="A0A1G2SFN2"/>
<organism evidence="10 11">
    <name type="scientific">Candidatus Yonathbacteria bacterium RIFCSPLOWO2_01_FULL_47_33b</name>
    <dbReference type="NCBI Taxonomy" id="1802727"/>
    <lineage>
        <taxon>Bacteria</taxon>
        <taxon>Candidatus Yonathiibacteriota</taxon>
    </lineage>
</organism>
<dbReference type="NCBIfam" id="TIGR00810">
    <property type="entry name" value="secG"/>
    <property type="match status" value="1"/>
</dbReference>
<dbReference type="GO" id="GO:0005886">
    <property type="term" value="C:plasma membrane"/>
    <property type="evidence" value="ECO:0007669"/>
    <property type="project" value="UniProtKB-SubCell"/>
</dbReference>
<gene>
    <name evidence="10" type="ORF">A2937_02015</name>
</gene>
<keyword evidence="4 9" id="KW-0812">Transmembrane</keyword>
<accession>A0A1G2SFN2</accession>
<comment type="subcellular location">
    <subcellularLocation>
        <location evidence="9">Cell membrane</location>
        <topology evidence="9">Multi-pass membrane protein</topology>
    </subcellularLocation>
    <subcellularLocation>
        <location evidence="1">Membrane</location>
        <topology evidence="1">Multi-pass membrane protein</topology>
    </subcellularLocation>
</comment>
<dbReference type="STRING" id="1802727.A2937_02015"/>
<evidence type="ECO:0000256" key="8">
    <source>
        <dbReference type="ARBA" id="ARBA00023136"/>
    </source>
</evidence>
<evidence type="ECO:0000256" key="1">
    <source>
        <dbReference type="ARBA" id="ARBA00004141"/>
    </source>
</evidence>
<keyword evidence="7 9" id="KW-0811">Translocation</keyword>
<keyword evidence="8 9" id="KW-0472">Membrane</keyword>
<comment type="function">
    <text evidence="9">Involved in protein export. Participates in an early event of protein translocation.</text>
</comment>
<feature type="transmembrane region" description="Helical" evidence="9">
    <location>
        <begin position="57"/>
        <end position="79"/>
    </location>
</feature>
<keyword evidence="6 9" id="KW-1133">Transmembrane helix</keyword>
<evidence type="ECO:0000256" key="7">
    <source>
        <dbReference type="ARBA" id="ARBA00023010"/>
    </source>
</evidence>
<comment type="similarity">
    <text evidence="2 9">Belongs to the SecG family.</text>
</comment>
<evidence type="ECO:0000256" key="9">
    <source>
        <dbReference type="RuleBase" id="RU365087"/>
    </source>
</evidence>
<comment type="caution">
    <text evidence="9">Lacks conserved residue(s) required for the propagation of feature annotation.</text>
</comment>
<evidence type="ECO:0000256" key="4">
    <source>
        <dbReference type="ARBA" id="ARBA00022692"/>
    </source>
</evidence>
<dbReference type="InterPro" id="IPR004692">
    <property type="entry name" value="SecG"/>
</dbReference>
<comment type="caution">
    <text evidence="10">The sequence shown here is derived from an EMBL/GenBank/DDBJ whole genome shotgun (WGS) entry which is preliminary data.</text>
</comment>
<name>A0A1G2SFN2_9BACT</name>
<dbReference type="EMBL" id="MHUW01000013">
    <property type="protein sequence ID" value="OHA83826.1"/>
    <property type="molecule type" value="Genomic_DNA"/>
</dbReference>
<dbReference type="Pfam" id="PF03840">
    <property type="entry name" value="SecG"/>
    <property type="match status" value="1"/>
</dbReference>